<accession>A0ABW5BT37</accession>
<feature type="compositionally biased region" description="Polar residues" evidence="1">
    <location>
        <begin position="12"/>
        <end position="28"/>
    </location>
</feature>
<feature type="region of interest" description="Disordered" evidence="1">
    <location>
        <begin position="188"/>
        <end position="207"/>
    </location>
</feature>
<evidence type="ECO:0000313" key="2">
    <source>
        <dbReference type="EMBL" id="MFD2207980.1"/>
    </source>
</evidence>
<keyword evidence="3" id="KW-1185">Reference proteome</keyword>
<proteinExistence type="predicted"/>
<protein>
    <recommendedName>
        <fullName evidence="4">Flagellar hook-length control protein-like C-terminal domain-containing protein</fullName>
    </recommendedName>
</protein>
<comment type="caution">
    <text evidence="2">The sequence shown here is derived from an EMBL/GenBank/DDBJ whole genome shotgun (WGS) entry which is preliminary data.</text>
</comment>
<dbReference type="RefSeq" id="WP_380255153.1">
    <property type="nucleotide sequence ID" value="NZ_JBHUII010000013.1"/>
</dbReference>
<feature type="region of interest" description="Disordered" evidence="1">
    <location>
        <begin position="1"/>
        <end position="35"/>
    </location>
</feature>
<dbReference type="EMBL" id="JBHUII010000013">
    <property type="protein sequence ID" value="MFD2207980.1"/>
    <property type="molecule type" value="Genomic_DNA"/>
</dbReference>
<organism evidence="2 3">
    <name type="scientific">Kiloniella antarctica</name>
    <dbReference type="NCBI Taxonomy" id="1550907"/>
    <lineage>
        <taxon>Bacteria</taxon>
        <taxon>Pseudomonadati</taxon>
        <taxon>Pseudomonadota</taxon>
        <taxon>Alphaproteobacteria</taxon>
        <taxon>Rhodospirillales</taxon>
        <taxon>Kiloniellaceae</taxon>
        <taxon>Kiloniella</taxon>
    </lineage>
</organism>
<sequence>MNKVQLPHAATPSPSTGATQTTQPSSLESYPPALSKRPVQEQISGIIQGQNKNGQLLVQTMLGELAVNTQVKLPPGTEVLIQFRTQRPPFEVLLVPQHNNKTKLQPSNVPPTDKLSLGHILQATFLNKSTLQAKNPLPNEILNLQPGKIFQAKIELIPASIQQGTTVKSSVNPQIGPQVIQTTSISPTQTLPSTISNTQSSTPPLPNPNTVRATVIGNTNGQPIVQTSLGNIQLSLKASLPAGTQLSLMFLPHMDDPALSSGDRTLPGNYQTLSGSGQDLRSVLQSALSALIQQGQGNLLAKHLPHQGPALTSGILLFLNAIKAGGNRPWVGQDAISLLRSSGNIDLAQQLTNDNPALNRPLETPQGDWRMTQLPILHEGTLQKATLFVRDRESGAHKEGKFDQEEATRFKLEVEMSRDGDMQFDGLVKKNMFDLVIRSRNELPNQMQSKISEMFYGANGATGFSGRLTFEASQEWEKLTDIANKLIAGSHNSTLA</sequence>
<gene>
    <name evidence="2" type="ORF">ACFSKO_20375</name>
</gene>
<name>A0ABW5BT37_9PROT</name>
<dbReference type="Proteomes" id="UP001597294">
    <property type="component" value="Unassembled WGS sequence"/>
</dbReference>
<evidence type="ECO:0008006" key="4">
    <source>
        <dbReference type="Google" id="ProtNLM"/>
    </source>
</evidence>
<evidence type="ECO:0000256" key="1">
    <source>
        <dbReference type="SAM" id="MobiDB-lite"/>
    </source>
</evidence>
<evidence type="ECO:0000313" key="3">
    <source>
        <dbReference type="Proteomes" id="UP001597294"/>
    </source>
</evidence>
<reference evidence="3" key="1">
    <citation type="journal article" date="2019" name="Int. J. Syst. Evol. Microbiol.">
        <title>The Global Catalogue of Microorganisms (GCM) 10K type strain sequencing project: providing services to taxonomists for standard genome sequencing and annotation.</title>
        <authorList>
            <consortium name="The Broad Institute Genomics Platform"/>
            <consortium name="The Broad Institute Genome Sequencing Center for Infectious Disease"/>
            <person name="Wu L."/>
            <person name="Ma J."/>
        </authorList>
    </citation>
    <scope>NUCLEOTIDE SEQUENCE [LARGE SCALE GENOMIC DNA]</scope>
    <source>
        <strain evidence="3">CGMCC 4.7192</strain>
    </source>
</reference>